<evidence type="ECO:0000256" key="7">
    <source>
        <dbReference type="ARBA" id="ARBA00022833"/>
    </source>
</evidence>
<dbReference type="InterPro" id="IPR041236">
    <property type="entry name" value="PriA_C"/>
</dbReference>
<dbReference type="PANTHER" id="PTHR30580">
    <property type="entry name" value="PRIMOSOMAL PROTEIN N"/>
    <property type="match status" value="1"/>
</dbReference>
<dbReference type="InterPro" id="IPR041222">
    <property type="entry name" value="PriA_3primeBD"/>
</dbReference>
<evidence type="ECO:0000259" key="11">
    <source>
        <dbReference type="Pfam" id="PF17764"/>
    </source>
</evidence>
<accession>A0A2M8KJ36</accession>
<protein>
    <submittedName>
        <fullName evidence="13">Primosomal protein N</fullName>
    </submittedName>
</protein>
<dbReference type="PANTHER" id="PTHR30580:SF0">
    <property type="entry name" value="PRIMOSOMAL PROTEIN N"/>
    <property type="match status" value="1"/>
</dbReference>
<dbReference type="GO" id="GO:0006269">
    <property type="term" value="P:DNA replication, synthesis of primer"/>
    <property type="evidence" value="ECO:0007669"/>
    <property type="project" value="UniProtKB-KW"/>
</dbReference>
<evidence type="ECO:0000313" key="13">
    <source>
        <dbReference type="EMBL" id="PJE59934.1"/>
    </source>
</evidence>
<reference evidence="14" key="1">
    <citation type="submission" date="2017-09" db="EMBL/GenBank/DDBJ databases">
        <title>Depth-based differentiation of microbial function through sediment-hosted aquifers and enrichment of novel symbionts in the deep terrestrial subsurface.</title>
        <authorList>
            <person name="Probst A.J."/>
            <person name="Ladd B."/>
            <person name="Jarett J.K."/>
            <person name="Geller-Mcgrath D.E."/>
            <person name="Sieber C.M.K."/>
            <person name="Emerson J.B."/>
            <person name="Anantharaman K."/>
            <person name="Thomas B.C."/>
            <person name="Malmstrom R."/>
            <person name="Stieglmeier M."/>
            <person name="Klingl A."/>
            <person name="Woyke T."/>
            <person name="Ryan C.M."/>
            <person name="Banfield J.F."/>
        </authorList>
    </citation>
    <scope>NUCLEOTIDE SEQUENCE [LARGE SCALE GENOMIC DNA]</scope>
</reference>
<evidence type="ECO:0000256" key="8">
    <source>
        <dbReference type="ARBA" id="ARBA00022840"/>
    </source>
</evidence>
<dbReference type="InterPro" id="IPR027417">
    <property type="entry name" value="P-loop_NTPase"/>
</dbReference>
<evidence type="ECO:0000313" key="14">
    <source>
        <dbReference type="Proteomes" id="UP000231086"/>
    </source>
</evidence>
<feature type="domain" description="Primosomal protein N C-terminal" evidence="12">
    <location>
        <begin position="503"/>
        <end position="577"/>
    </location>
</feature>
<evidence type="ECO:0000256" key="6">
    <source>
        <dbReference type="ARBA" id="ARBA00022806"/>
    </source>
</evidence>
<evidence type="ECO:0000256" key="5">
    <source>
        <dbReference type="ARBA" id="ARBA00022801"/>
    </source>
</evidence>
<keyword evidence="4" id="KW-0547">Nucleotide-binding</keyword>
<dbReference type="GO" id="GO:0006302">
    <property type="term" value="P:double-strand break repair"/>
    <property type="evidence" value="ECO:0007669"/>
    <property type="project" value="InterPro"/>
</dbReference>
<keyword evidence="7" id="KW-0862">Zinc</keyword>
<dbReference type="GO" id="GO:0043138">
    <property type="term" value="F:3'-5' DNA helicase activity"/>
    <property type="evidence" value="ECO:0007669"/>
    <property type="project" value="TreeGrafter"/>
</dbReference>
<keyword evidence="2" id="KW-0235">DNA replication</keyword>
<proteinExistence type="predicted"/>
<dbReference type="Proteomes" id="UP000231086">
    <property type="component" value="Unassembled WGS sequence"/>
</dbReference>
<evidence type="ECO:0000256" key="3">
    <source>
        <dbReference type="ARBA" id="ARBA00022723"/>
    </source>
</evidence>
<keyword evidence="5" id="KW-0378">Hydrolase</keyword>
<dbReference type="InterPro" id="IPR005259">
    <property type="entry name" value="PriA"/>
</dbReference>
<evidence type="ECO:0000256" key="4">
    <source>
        <dbReference type="ARBA" id="ARBA00022741"/>
    </source>
</evidence>
<dbReference type="AlphaFoldDB" id="A0A2M8KJ36"/>
<keyword evidence="8" id="KW-0067">ATP-binding</keyword>
<dbReference type="Pfam" id="PF17764">
    <property type="entry name" value="PriA_3primeBD"/>
    <property type="match status" value="1"/>
</dbReference>
<sequence length="606" mass="69491">MYIIDVAPLRRIPRPAPQLLSYLSQKKLETGALAKVPLRKKDVLAVVLGCRDFDKQEIKRADFVLKPVSIILTESAVFALWQLKLAFWLGEYYFTSPGVFLKMMLPFTGKKFLRLVAQNQKMARRQQLWIVPTLADLDRLPGQSKTAVHSSLKNSRLQELWLKAQKGQLTKIAGTKIAAFLPWANLRQITILKESNAHHRSWDQYPHWRVHEVVFKIARLLKTSVALESSLPSVETFYYAKNKQINLKTSWPRKNPTVKIIDQRQELSRKNASIFSRDLQGAISHHLKKKFPVILFNLRRGAATFILCRRCGLTVLCPNCEVSLVRHNTRRGDLWLCHHCGFSKTPTKICPECGADQIREFGVGTQKVEAVAKIFWPQARVARLDSDATPTLARQQEIVRRFNRDQIDILIATPVIFSHLLKPVVLAAIISADTILNLPDFRSSERLFKIISLAKNFTKDEKSFLLIQTFNKDDRTLRLAAGSRYQKFYQGELQARKILDYPPFCQIIKVTSRHQDAQKAIALLKAAQVKLSAAQKQQKLTDFTIFGPLPGFIPKERGRYIYNLVIKFKPSRKRPILGSQDLRRRNEFLNYLPQGVLVDVDPESIL</sequence>
<gene>
    <name evidence="13" type="primary">priA</name>
    <name evidence="13" type="ORF">COU85_01015</name>
</gene>
<dbReference type="GO" id="GO:1990077">
    <property type="term" value="C:primosome complex"/>
    <property type="evidence" value="ECO:0007669"/>
    <property type="project" value="UniProtKB-KW"/>
</dbReference>
<dbReference type="GO" id="GO:0006270">
    <property type="term" value="P:DNA replication initiation"/>
    <property type="evidence" value="ECO:0007669"/>
    <property type="project" value="TreeGrafter"/>
</dbReference>
<dbReference type="GO" id="GO:0003677">
    <property type="term" value="F:DNA binding"/>
    <property type="evidence" value="ECO:0007669"/>
    <property type="project" value="UniProtKB-KW"/>
</dbReference>
<evidence type="ECO:0000256" key="2">
    <source>
        <dbReference type="ARBA" id="ARBA00022705"/>
    </source>
</evidence>
<dbReference type="NCBIfam" id="TIGR00595">
    <property type="entry name" value="priA"/>
    <property type="match status" value="1"/>
</dbReference>
<dbReference type="EMBL" id="PFEA01000019">
    <property type="protein sequence ID" value="PJE59934.1"/>
    <property type="molecule type" value="Genomic_DNA"/>
</dbReference>
<comment type="caution">
    <text evidence="13">The sequence shown here is derived from an EMBL/GenBank/DDBJ whole genome shotgun (WGS) entry which is preliminary data.</text>
</comment>
<evidence type="ECO:0000256" key="1">
    <source>
        <dbReference type="ARBA" id="ARBA00022515"/>
    </source>
</evidence>
<dbReference type="GO" id="GO:0006310">
    <property type="term" value="P:DNA recombination"/>
    <property type="evidence" value="ECO:0007669"/>
    <property type="project" value="InterPro"/>
</dbReference>
<feature type="domain" description="Primosomal protein N' 3' DNA-binding" evidence="11">
    <location>
        <begin position="12"/>
        <end position="106"/>
    </location>
</feature>
<dbReference type="Pfam" id="PF18074">
    <property type="entry name" value="PriA_C"/>
    <property type="match status" value="1"/>
</dbReference>
<dbReference type="GO" id="GO:0005524">
    <property type="term" value="F:ATP binding"/>
    <property type="evidence" value="ECO:0007669"/>
    <property type="project" value="UniProtKB-KW"/>
</dbReference>
<dbReference type="GO" id="GO:0046872">
    <property type="term" value="F:metal ion binding"/>
    <property type="evidence" value="ECO:0007669"/>
    <property type="project" value="UniProtKB-KW"/>
</dbReference>
<keyword evidence="3" id="KW-0479">Metal-binding</keyword>
<organism evidence="13 14">
    <name type="scientific">Candidatus Portnoybacteria bacterium CG10_big_fil_rev_8_21_14_0_10_44_7</name>
    <dbReference type="NCBI Taxonomy" id="1974816"/>
    <lineage>
        <taxon>Bacteria</taxon>
        <taxon>Candidatus Portnoyibacteriota</taxon>
    </lineage>
</organism>
<evidence type="ECO:0000256" key="10">
    <source>
        <dbReference type="ARBA" id="ARBA00023235"/>
    </source>
</evidence>
<keyword evidence="9" id="KW-0238">DNA-binding</keyword>
<dbReference type="GO" id="GO:0016787">
    <property type="term" value="F:hydrolase activity"/>
    <property type="evidence" value="ECO:0007669"/>
    <property type="project" value="UniProtKB-KW"/>
</dbReference>
<keyword evidence="1" id="KW-0639">Primosome</keyword>
<evidence type="ECO:0000256" key="9">
    <source>
        <dbReference type="ARBA" id="ARBA00023125"/>
    </source>
</evidence>
<dbReference type="Gene3D" id="3.40.50.300">
    <property type="entry name" value="P-loop containing nucleotide triphosphate hydrolases"/>
    <property type="match status" value="2"/>
</dbReference>
<evidence type="ECO:0000259" key="12">
    <source>
        <dbReference type="Pfam" id="PF18074"/>
    </source>
</evidence>
<dbReference type="InterPro" id="IPR042115">
    <property type="entry name" value="PriA_3primeBD_sf"/>
</dbReference>
<keyword evidence="6" id="KW-0347">Helicase</keyword>
<dbReference type="Gene3D" id="3.40.1440.60">
    <property type="entry name" value="PriA, 3(prime) DNA-binding domain"/>
    <property type="match status" value="1"/>
</dbReference>
<name>A0A2M8KJ36_9BACT</name>
<keyword evidence="10" id="KW-0413">Isomerase</keyword>
<dbReference type="SUPFAM" id="SSF52540">
    <property type="entry name" value="P-loop containing nucleoside triphosphate hydrolases"/>
    <property type="match status" value="1"/>
</dbReference>